<dbReference type="Pfam" id="PF03656">
    <property type="entry name" value="Pam16"/>
    <property type="match status" value="1"/>
</dbReference>
<evidence type="ECO:0008006" key="11">
    <source>
        <dbReference type="Google" id="ProtNLM"/>
    </source>
</evidence>
<protein>
    <recommendedName>
        <fullName evidence="11">Mitochondrial import inner membrane translocase subunit TIM16</fullName>
    </recommendedName>
</protein>
<keyword evidence="7" id="KW-0496">Mitochondrion</keyword>
<keyword evidence="5" id="KW-0653">Protein transport</keyword>
<dbReference type="InterPro" id="IPR036869">
    <property type="entry name" value="J_dom_sf"/>
</dbReference>
<evidence type="ECO:0000256" key="4">
    <source>
        <dbReference type="ARBA" id="ARBA00022792"/>
    </source>
</evidence>
<dbReference type="GO" id="GO:0005744">
    <property type="term" value="C:TIM23 mitochondrial import inner membrane translocase complex"/>
    <property type="evidence" value="ECO:0007669"/>
    <property type="project" value="InterPro"/>
</dbReference>
<dbReference type="InterPro" id="IPR005341">
    <property type="entry name" value="Tim16"/>
</dbReference>
<comment type="caution">
    <text evidence="9">The sequence shown here is derived from an EMBL/GenBank/DDBJ whole genome shotgun (WGS) entry which is preliminary data.</text>
</comment>
<keyword evidence="6" id="KW-0811">Translocation</keyword>
<dbReference type="Proteomes" id="UP000751190">
    <property type="component" value="Unassembled WGS sequence"/>
</dbReference>
<proteinExistence type="inferred from homology"/>
<evidence type="ECO:0000313" key="9">
    <source>
        <dbReference type="EMBL" id="KAG8462082.1"/>
    </source>
</evidence>
<dbReference type="Gene3D" id="1.10.287.110">
    <property type="entry name" value="DnaJ domain"/>
    <property type="match status" value="1"/>
</dbReference>
<dbReference type="PANTHER" id="PTHR12388:SF0">
    <property type="entry name" value="MITOCHONDRIAL IMPORT INNER MEMBRANE TRANSLOCASE SUBUNIT TIM16"/>
    <property type="match status" value="1"/>
</dbReference>
<keyword evidence="3" id="KW-0813">Transport</keyword>
<comment type="subcellular location">
    <subcellularLocation>
        <location evidence="1">Mitochondrion inner membrane</location>
        <topology evidence="1">Peripheral membrane protein</topology>
    </subcellularLocation>
</comment>
<keyword evidence="10" id="KW-1185">Reference proteome</keyword>
<keyword evidence="8" id="KW-0472">Membrane</keyword>
<evidence type="ECO:0000256" key="5">
    <source>
        <dbReference type="ARBA" id="ARBA00022927"/>
    </source>
</evidence>
<dbReference type="OrthoDB" id="10262892at2759"/>
<evidence type="ECO:0000256" key="1">
    <source>
        <dbReference type="ARBA" id="ARBA00004637"/>
    </source>
</evidence>
<name>A0A8J6C4W6_DIALT</name>
<accession>A0A8J6C4W6</accession>
<keyword evidence="4" id="KW-0999">Mitochondrion inner membrane</keyword>
<dbReference type="GO" id="GO:0030150">
    <property type="term" value="P:protein import into mitochondrial matrix"/>
    <property type="evidence" value="ECO:0007669"/>
    <property type="project" value="InterPro"/>
</dbReference>
<dbReference type="OMA" id="RMFKIND"/>
<evidence type="ECO:0000256" key="3">
    <source>
        <dbReference type="ARBA" id="ARBA00022448"/>
    </source>
</evidence>
<evidence type="ECO:0000256" key="2">
    <source>
        <dbReference type="ARBA" id="ARBA00008817"/>
    </source>
</evidence>
<evidence type="ECO:0000256" key="8">
    <source>
        <dbReference type="ARBA" id="ARBA00023136"/>
    </source>
</evidence>
<dbReference type="AlphaFoldDB" id="A0A8J6C4W6"/>
<dbReference type="SUPFAM" id="SSF46565">
    <property type="entry name" value="Chaperone J-domain"/>
    <property type="match status" value="1"/>
</dbReference>
<evidence type="ECO:0000313" key="10">
    <source>
        <dbReference type="Proteomes" id="UP000751190"/>
    </source>
</evidence>
<dbReference type="PANTHER" id="PTHR12388">
    <property type="entry name" value="MITOCHONDRIA ASSOCIATED GRANULOCYTE MACROPHAGE CSF SIGNALING MOLECULE"/>
    <property type="match status" value="1"/>
</dbReference>
<evidence type="ECO:0000256" key="7">
    <source>
        <dbReference type="ARBA" id="ARBA00023128"/>
    </source>
</evidence>
<sequence>MSAFARLVANIMVMGGGVLGRAFLEAYKQALQNGGKASRAGLRGGGISVTEARSILDVKPNATAAEVEEAYARLHAMNAPANGGSSYLQSKIANARAALSAEAPAGSADGDKKSGGAK</sequence>
<comment type="similarity">
    <text evidence="2">Belongs to the TIM16/PAM16 family.</text>
</comment>
<evidence type="ECO:0000256" key="6">
    <source>
        <dbReference type="ARBA" id="ARBA00023010"/>
    </source>
</evidence>
<dbReference type="EMBL" id="JAGTXO010000022">
    <property type="protein sequence ID" value="KAG8462082.1"/>
    <property type="molecule type" value="Genomic_DNA"/>
</dbReference>
<gene>
    <name evidence="9" type="ORF">KFE25_011532</name>
</gene>
<organism evidence="9 10">
    <name type="scientific">Diacronema lutheri</name>
    <name type="common">Unicellular marine alga</name>
    <name type="synonym">Monochrysis lutheri</name>
    <dbReference type="NCBI Taxonomy" id="2081491"/>
    <lineage>
        <taxon>Eukaryota</taxon>
        <taxon>Haptista</taxon>
        <taxon>Haptophyta</taxon>
        <taxon>Pavlovophyceae</taxon>
        <taxon>Pavlovales</taxon>
        <taxon>Pavlovaceae</taxon>
        <taxon>Diacronema</taxon>
    </lineage>
</organism>
<reference evidence="9" key="1">
    <citation type="submission" date="2021-05" db="EMBL/GenBank/DDBJ databases">
        <title>The genome of the haptophyte Pavlova lutheri (Diacronema luteri, Pavlovales) - a model for lipid biosynthesis in eukaryotic algae.</title>
        <authorList>
            <person name="Hulatt C.J."/>
            <person name="Posewitz M.C."/>
        </authorList>
    </citation>
    <scope>NUCLEOTIDE SEQUENCE</scope>
    <source>
        <strain evidence="9">NIVA-4/92</strain>
    </source>
</reference>